<keyword evidence="4" id="KW-1185">Reference proteome</keyword>
<name>A0ABT8F250_9BACT</name>
<accession>A0ABT8F250</accession>
<proteinExistence type="predicted"/>
<sequence length="308" mass="36204">MKFTTPSLTAFSALLLLGMSPIGACAQENTDKAKKEEISIVITKEVDGETKTFKRTYSSVEEMHQDEELRAFDPQMPPFPPHPPRGRHIMVFGDGEEWEEELELEIEEAMQMRHKAMREMKRIHSDSLREGHAMWYAWDDEENPRVMMFKADSMHKIARDMHRKHKVMVQRMMEEDDSMMIIDRDVWVERHRRGDFEESSIALSDLEDKDRTKAIKALETKNELKLDNFSFFANRPNGRVVLAFDAAEKKPLKVSLFDSQGQELYSEYYPIFEGKYRNQINLQNREKGTYFLRIEQDGKATLKKLELE</sequence>
<dbReference type="RefSeq" id="WP_320003044.1">
    <property type="nucleotide sequence ID" value="NZ_JAUHJS010000002.1"/>
</dbReference>
<dbReference type="InterPro" id="IPR026444">
    <property type="entry name" value="Secre_tail"/>
</dbReference>
<evidence type="ECO:0000313" key="3">
    <source>
        <dbReference type="EMBL" id="MDN4164515.1"/>
    </source>
</evidence>
<dbReference type="Proteomes" id="UP001168552">
    <property type="component" value="Unassembled WGS sequence"/>
</dbReference>
<dbReference type="NCBIfam" id="TIGR04183">
    <property type="entry name" value="Por_Secre_tail"/>
    <property type="match status" value="1"/>
</dbReference>
<gene>
    <name evidence="3" type="ORF">QWY31_03325</name>
</gene>
<dbReference type="Pfam" id="PF18962">
    <property type="entry name" value="Por_Secre_tail"/>
    <property type="match status" value="1"/>
</dbReference>
<keyword evidence="1" id="KW-0732">Signal</keyword>
<evidence type="ECO:0000256" key="1">
    <source>
        <dbReference type="SAM" id="SignalP"/>
    </source>
</evidence>
<feature type="signal peptide" evidence="1">
    <location>
        <begin position="1"/>
        <end position="26"/>
    </location>
</feature>
<feature type="chain" id="PRO_5046155896" evidence="1">
    <location>
        <begin position="27"/>
        <end position="308"/>
    </location>
</feature>
<feature type="domain" description="Secretion system C-terminal sorting" evidence="2">
    <location>
        <begin position="238"/>
        <end position="305"/>
    </location>
</feature>
<evidence type="ECO:0000259" key="2">
    <source>
        <dbReference type="Pfam" id="PF18962"/>
    </source>
</evidence>
<dbReference type="EMBL" id="JAUHJS010000002">
    <property type="protein sequence ID" value="MDN4164515.1"/>
    <property type="molecule type" value="Genomic_DNA"/>
</dbReference>
<comment type="caution">
    <text evidence="3">The sequence shown here is derived from an EMBL/GenBank/DDBJ whole genome shotgun (WGS) entry which is preliminary data.</text>
</comment>
<protein>
    <submittedName>
        <fullName evidence="3">T9SS type A sorting domain-containing protein</fullName>
    </submittedName>
</protein>
<evidence type="ECO:0000313" key="4">
    <source>
        <dbReference type="Proteomes" id="UP001168552"/>
    </source>
</evidence>
<organism evidence="3 4">
    <name type="scientific">Shiella aurantiaca</name>
    <dbReference type="NCBI Taxonomy" id="3058365"/>
    <lineage>
        <taxon>Bacteria</taxon>
        <taxon>Pseudomonadati</taxon>
        <taxon>Bacteroidota</taxon>
        <taxon>Cytophagia</taxon>
        <taxon>Cytophagales</taxon>
        <taxon>Shiellaceae</taxon>
        <taxon>Shiella</taxon>
    </lineage>
</organism>
<reference evidence="3" key="1">
    <citation type="submission" date="2023-06" db="EMBL/GenBank/DDBJ databases">
        <title>Cytophagales bacterium Strain LB-30, isolated from soil.</title>
        <authorList>
            <person name="Liu B."/>
        </authorList>
    </citation>
    <scope>NUCLEOTIDE SEQUENCE</scope>
    <source>
        <strain evidence="3">LB-30</strain>
    </source>
</reference>